<dbReference type="PRINTS" id="PR00420">
    <property type="entry name" value="RNGMNOXGNASE"/>
</dbReference>
<comment type="similarity">
    <text evidence="2">Belongs to the PheA/TfdB FAD monooxygenase family.</text>
</comment>
<feature type="non-terminal residue" evidence="8">
    <location>
        <position position="1"/>
    </location>
</feature>
<evidence type="ECO:0000313" key="8">
    <source>
        <dbReference type="EMBL" id="KIY47677.1"/>
    </source>
</evidence>
<dbReference type="InterPro" id="IPR002938">
    <property type="entry name" value="FAD-bd"/>
</dbReference>
<dbReference type="PANTHER" id="PTHR43004">
    <property type="entry name" value="TRK SYSTEM POTASSIUM UPTAKE PROTEIN"/>
    <property type="match status" value="1"/>
</dbReference>
<dbReference type="PANTHER" id="PTHR43004:SF19">
    <property type="entry name" value="BINDING MONOOXYGENASE, PUTATIVE (JCVI)-RELATED"/>
    <property type="match status" value="1"/>
</dbReference>
<feature type="domain" description="FAD-binding" evidence="7">
    <location>
        <begin position="1"/>
        <end position="344"/>
    </location>
</feature>
<gene>
    <name evidence="8" type="ORF">FISHEDRAFT_44919</name>
</gene>
<dbReference type="Gene3D" id="3.30.70.2450">
    <property type="match status" value="1"/>
</dbReference>
<keyword evidence="9" id="KW-1185">Reference proteome</keyword>
<reference evidence="8 9" key="1">
    <citation type="journal article" date="2015" name="Fungal Genet. Biol.">
        <title>Evolution of novel wood decay mechanisms in Agaricales revealed by the genome sequences of Fistulina hepatica and Cylindrobasidium torrendii.</title>
        <authorList>
            <person name="Floudas D."/>
            <person name="Held B.W."/>
            <person name="Riley R."/>
            <person name="Nagy L.G."/>
            <person name="Koehler G."/>
            <person name="Ransdell A.S."/>
            <person name="Younus H."/>
            <person name="Chow J."/>
            <person name="Chiniquy J."/>
            <person name="Lipzen A."/>
            <person name="Tritt A."/>
            <person name="Sun H."/>
            <person name="Haridas S."/>
            <person name="LaButti K."/>
            <person name="Ohm R.A."/>
            <person name="Kues U."/>
            <person name="Blanchette R.A."/>
            <person name="Grigoriev I.V."/>
            <person name="Minto R.E."/>
            <person name="Hibbett D.S."/>
        </authorList>
    </citation>
    <scope>NUCLEOTIDE SEQUENCE [LARGE SCALE GENOMIC DNA]</scope>
    <source>
        <strain evidence="8 9">ATCC 64428</strain>
    </source>
</reference>
<evidence type="ECO:0000259" key="7">
    <source>
        <dbReference type="Pfam" id="PF01494"/>
    </source>
</evidence>
<dbReference type="InterPro" id="IPR036249">
    <property type="entry name" value="Thioredoxin-like_sf"/>
</dbReference>
<dbReference type="SUPFAM" id="SSF51905">
    <property type="entry name" value="FAD/NAD(P)-binding domain"/>
    <property type="match status" value="1"/>
</dbReference>
<evidence type="ECO:0000256" key="5">
    <source>
        <dbReference type="ARBA" id="ARBA00023002"/>
    </source>
</evidence>
<dbReference type="Proteomes" id="UP000054144">
    <property type="component" value="Unassembled WGS sequence"/>
</dbReference>
<keyword evidence="3" id="KW-0285">Flavoprotein</keyword>
<evidence type="ECO:0000313" key="9">
    <source>
        <dbReference type="Proteomes" id="UP000054144"/>
    </source>
</evidence>
<dbReference type="Gene3D" id="3.50.50.60">
    <property type="entry name" value="FAD/NAD(P)-binding domain"/>
    <property type="match status" value="1"/>
</dbReference>
<name>A0A0D7A9I6_9AGAR</name>
<evidence type="ECO:0000256" key="1">
    <source>
        <dbReference type="ARBA" id="ARBA00001974"/>
    </source>
</evidence>
<dbReference type="SUPFAM" id="SSF52833">
    <property type="entry name" value="Thioredoxin-like"/>
    <property type="match status" value="1"/>
</dbReference>
<dbReference type="OrthoDB" id="2690153at2759"/>
<dbReference type="Pfam" id="PF01494">
    <property type="entry name" value="FAD_binding_3"/>
    <property type="match status" value="1"/>
</dbReference>
<accession>A0A0D7A9I6</accession>
<evidence type="ECO:0000256" key="2">
    <source>
        <dbReference type="ARBA" id="ARBA00007801"/>
    </source>
</evidence>
<dbReference type="GO" id="GO:0016709">
    <property type="term" value="F:oxidoreductase activity, acting on paired donors, with incorporation or reduction of molecular oxygen, NAD(P)H as one donor, and incorporation of one atom of oxygen"/>
    <property type="evidence" value="ECO:0007669"/>
    <property type="project" value="UniProtKB-ARBA"/>
</dbReference>
<proteinExistence type="inferred from homology"/>
<sequence>VGAGPAGLSLALVLLQNNVGVRIIDKLSSYHRGQKGFGPRTLEMHHFLGTLADVRGHTFPDCPCNIYKLPGGEEVVKTFHLATPQEPTAGVPYPNTWWIGQDNHEAVLRAHLAKYGCSVELSTELVAIDQSPESVTVSLVKTLADGTQVSETSSFQFVVGTDGAHSTVRKQLGLSFLGETRAKEFLTGDIYVLEGLATDCWHMWGDFSNISMTIRPCENAGVFSISMLLKPDDQLPTTRQEFIDRFYEFTGRRDVKFGELVWLGKWRPNIRMVDTFHKGRVFVGGDAAHVHSPAGGQGLNSGMQDVLNLGWKLSLAVKGFAHPGLLNTYSIERFPVIAEMLRRSTNLDEKTISTGADKGQGLERGGPLHQLGVNYRSSPIVFDTRQPRDDGSGSNAYEATGPLTAGDRAPNSPLLDLTSGQATSMFDLFKATHHTVIAFTSDIPTVISALVSLLDKYPTGILTCCIVLPTTLEPVPQDVALARVRVLQDISNIGYQTYEMTAKDGDVVVIVRPDGVIGAVTSDPNGSERYFSKIIF</sequence>
<dbReference type="InterPro" id="IPR036188">
    <property type="entry name" value="FAD/NAD-bd_sf"/>
</dbReference>
<feature type="region of interest" description="Disordered" evidence="6">
    <location>
        <begin position="382"/>
        <end position="412"/>
    </location>
</feature>
<keyword evidence="4" id="KW-0274">FAD</keyword>
<dbReference type="InterPro" id="IPR050641">
    <property type="entry name" value="RIFMO-like"/>
</dbReference>
<comment type="cofactor">
    <cofactor evidence="1">
        <name>FAD</name>
        <dbReference type="ChEBI" id="CHEBI:57692"/>
    </cofactor>
</comment>
<keyword evidence="5" id="KW-0560">Oxidoreductase</keyword>
<organism evidence="8 9">
    <name type="scientific">Fistulina hepatica ATCC 64428</name>
    <dbReference type="NCBI Taxonomy" id="1128425"/>
    <lineage>
        <taxon>Eukaryota</taxon>
        <taxon>Fungi</taxon>
        <taxon>Dikarya</taxon>
        <taxon>Basidiomycota</taxon>
        <taxon>Agaricomycotina</taxon>
        <taxon>Agaricomycetes</taxon>
        <taxon>Agaricomycetidae</taxon>
        <taxon>Agaricales</taxon>
        <taxon>Fistulinaceae</taxon>
        <taxon>Fistulina</taxon>
    </lineage>
</organism>
<dbReference type="GO" id="GO:0071949">
    <property type="term" value="F:FAD binding"/>
    <property type="evidence" value="ECO:0007669"/>
    <property type="project" value="InterPro"/>
</dbReference>
<dbReference type="EMBL" id="KN881930">
    <property type="protein sequence ID" value="KIY47677.1"/>
    <property type="molecule type" value="Genomic_DNA"/>
</dbReference>
<dbReference type="AlphaFoldDB" id="A0A0D7A9I6"/>
<protein>
    <recommendedName>
        <fullName evidence="7">FAD-binding domain-containing protein</fullName>
    </recommendedName>
</protein>
<evidence type="ECO:0000256" key="3">
    <source>
        <dbReference type="ARBA" id="ARBA00022630"/>
    </source>
</evidence>
<evidence type="ECO:0000256" key="6">
    <source>
        <dbReference type="SAM" id="MobiDB-lite"/>
    </source>
</evidence>
<evidence type="ECO:0000256" key="4">
    <source>
        <dbReference type="ARBA" id="ARBA00022827"/>
    </source>
</evidence>
<dbReference type="Gene3D" id="3.40.30.120">
    <property type="match status" value="1"/>
</dbReference>